<dbReference type="Gene3D" id="3.30.470.10">
    <property type="match status" value="1"/>
</dbReference>
<dbReference type="GO" id="GO:0000162">
    <property type="term" value="P:L-tryptophan biosynthetic process"/>
    <property type="evidence" value="ECO:0007669"/>
    <property type="project" value="TreeGrafter"/>
</dbReference>
<dbReference type="InterPro" id="IPR015890">
    <property type="entry name" value="Chorismate_C"/>
</dbReference>
<protein>
    <submittedName>
        <fullName evidence="3">Para-aminobenzoate synthetase/4-amino-4-deoxychorismate lyase</fullName>
    </submittedName>
</protein>
<dbReference type="AlphaFoldDB" id="A0A4Q7LVJ8"/>
<reference evidence="3 4" key="1">
    <citation type="submission" date="2019-02" db="EMBL/GenBank/DDBJ databases">
        <title>Genomic Encyclopedia of Type Strains, Phase IV (KMG-IV): sequencing the most valuable type-strain genomes for metagenomic binning, comparative biology and taxonomic classification.</title>
        <authorList>
            <person name="Goeker M."/>
        </authorList>
    </citation>
    <scope>NUCLEOTIDE SEQUENCE [LARGE SCALE GENOMIC DNA]</scope>
    <source>
        <strain evidence="3 4">DSM 10617</strain>
    </source>
</reference>
<dbReference type="SUPFAM" id="SSF56322">
    <property type="entry name" value="ADC synthase"/>
    <property type="match status" value="1"/>
</dbReference>
<evidence type="ECO:0000313" key="3">
    <source>
        <dbReference type="EMBL" id="RZS57978.1"/>
    </source>
</evidence>
<dbReference type="PRINTS" id="PR00095">
    <property type="entry name" value="ANTSNTHASEI"/>
</dbReference>
<evidence type="ECO:0000259" key="2">
    <source>
        <dbReference type="Pfam" id="PF00425"/>
    </source>
</evidence>
<dbReference type="EMBL" id="SGWV01000007">
    <property type="protein sequence ID" value="RZS57978.1"/>
    <property type="molecule type" value="Genomic_DNA"/>
</dbReference>
<keyword evidence="3" id="KW-0456">Lyase</keyword>
<dbReference type="InterPro" id="IPR036038">
    <property type="entry name" value="Aminotransferase-like"/>
</dbReference>
<feature type="region of interest" description="Disordered" evidence="1">
    <location>
        <begin position="246"/>
        <end position="265"/>
    </location>
</feature>
<comment type="caution">
    <text evidence="3">The sequence shown here is derived from an EMBL/GenBank/DDBJ whole genome shotgun (WGS) entry which is preliminary data.</text>
</comment>
<dbReference type="Gene3D" id="3.20.10.10">
    <property type="entry name" value="D-amino Acid Aminotransferase, subunit A, domain 2"/>
    <property type="match status" value="1"/>
</dbReference>
<dbReference type="Pfam" id="PF01063">
    <property type="entry name" value="Aminotran_4"/>
    <property type="match status" value="1"/>
</dbReference>
<dbReference type="Pfam" id="PF00425">
    <property type="entry name" value="Chorismate_bind"/>
    <property type="match status" value="2"/>
</dbReference>
<organism evidence="3 4">
    <name type="scientific">Sphaerotilus mobilis</name>
    <dbReference type="NCBI Taxonomy" id="47994"/>
    <lineage>
        <taxon>Bacteria</taxon>
        <taxon>Pseudomonadati</taxon>
        <taxon>Pseudomonadota</taxon>
        <taxon>Betaproteobacteria</taxon>
        <taxon>Burkholderiales</taxon>
        <taxon>Sphaerotilaceae</taxon>
        <taxon>Sphaerotilus</taxon>
    </lineage>
</organism>
<name>A0A4Q7LVJ8_9BURK</name>
<dbReference type="PANTHER" id="PTHR11236:SF50">
    <property type="entry name" value="AMINODEOXYCHORISMATE SYNTHASE COMPONENT 1"/>
    <property type="match status" value="1"/>
</dbReference>
<feature type="domain" description="Chorismate-utilising enzyme C-terminal" evidence="2">
    <location>
        <begin position="140"/>
        <end position="213"/>
    </location>
</feature>
<sequence>MSPDDPTRAPVFALLDDAHATAASPSSRLCTGFLRELRCDDPATLEATCAALTHALAEGAHAIVLADYEWGVRLQFADSAHAAPAQGGAFSVLLFERCEHLDADGVSRWLDAHAPDTPAGFSRWQGERANVRGDDTFGAPYLAAIEQIHAWIRAGETYQVNHTVRLAAQAWGDPRALYRRLRQRQPVPYGALMHRPDGRWVLSCSPELFVRHDLRDLHDLHDKADEHGKTGHGPVGILTAKPMKGTAARQPDPLADAWSPERLQSDPKNRAENLMIVDLLRNDLGRIARTGTVRVPKLFEIEPYRTVWQMTSTIEAELPPTTGLAEVLRALFPCGSITGAPKRHTMELIHRIEPQPRGLYCGAIGWVDAAPAGSGLAVGPFCLNVAIRTLTLDPPVSPDDGGRRPATLGVGAGIVLDSIATAEADEVQLKARFVTAFDPGFTLFETLRAEDGRLLRLDAHLARLARSAGQLGFTLDADDVRARLLATLRDLPRTPHRVRLDLSADGGVTLRHAPLAPLKAAARRVLLSTQQVPPTEAGLLGHKTSRRAAYDAAMHDAELAGAFDLLFVDADGQLSEGSRSNVFIRLDGRWLTPPARGQLLPGVMRAAVLAGEPGCVLSPLPVEREISRADLMRAEAVAVCNSLRGLMLVRVDTQGLGA</sequence>
<dbReference type="Proteomes" id="UP000293433">
    <property type="component" value="Unassembled WGS sequence"/>
</dbReference>
<dbReference type="InterPro" id="IPR001544">
    <property type="entry name" value="Aminotrans_IV"/>
</dbReference>
<proteinExistence type="predicted"/>
<dbReference type="InterPro" id="IPR043131">
    <property type="entry name" value="BCAT-like_N"/>
</dbReference>
<dbReference type="Gene3D" id="3.60.120.10">
    <property type="entry name" value="Anthranilate synthase"/>
    <property type="match status" value="1"/>
</dbReference>
<dbReference type="InterPro" id="IPR019999">
    <property type="entry name" value="Anth_synth_I-like"/>
</dbReference>
<evidence type="ECO:0000313" key="4">
    <source>
        <dbReference type="Proteomes" id="UP000293433"/>
    </source>
</evidence>
<dbReference type="PANTHER" id="PTHR11236">
    <property type="entry name" value="AMINOBENZOATE/ANTHRANILATE SYNTHASE"/>
    <property type="match status" value="1"/>
</dbReference>
<dbReference type="OrthoDB" id="9803598at2"/>
<gene>
    <name evidence="3" type="ORF">EV685_0254</name>
</gene>
<dbReference type="RefSeq" id="WP_130480182.1">
    <property type="nucleotide sequence ID" value="NZ_SGWV01000007.1"/>
</dbReference>
<accession>A0A4Q7LVJ8</accession>
<dbReference type="InterPro" id="IPR043132">
    <property type="entry name" value="BCAT-like_C"/>
</dbReference>
<evidence type="ECO:0000256" key="1">
    <source>
        <dbReference type="SAM" id="MobiDB-lite"/>
    </source>
</evidence>
<feature type="domain" description="Chorismate-utilising enzyme C-terminal" evidence="2">
    <location>
        <begin position="238"/>
        <end position="430"/>
    </location>
</feature>
<dbReference type="GO" id="GO:0046820">
    <property type="term" value="F:4-amino-4-deoxychorismate synthase activity"/>
    <property type="evidence" value="ECO:0007669"/>
    <property type="project" value="TreeGrafter"/>
</dbReference>
<dbReference type="InterPro" id="IPR005801">
    <property type="entry name" value="ADC_synthase"/>
</dbReference>
<dbReference type="GO" id="GO:0016829">
    <property type="term" value="F:lyase activity"/>
    <property type="evidence" value="ECO:0007669"/>
    <property type="project" value="UniProtKB-KW"/>
</dbReference>
<dbReference type="SUPFAM" id="SSF56752">
    <property type="entry name" value="D-aminoacid aminotransferase-like PLP-dependent enzymes"/>
    <property type="match status" value="1"/>
</dbReference>
<keyword evidence="4" id="KW-1185">Reference proteome</keyword>